<evidence type="ECO:0000313" key="9">
    <source>
        <dbReference type="Proteomes" id="UP001429745"/>
    </source>
</evidence>
<keyword evidence="3 4" id="KW-0786">Thiamine pyrophosphate</keyword>
<keyword evidence="9" id="KW-1185">Reference proteome</keyword>
<organism evidence="8 9">
    <name type="scientific">Microbacterium salsuginis</name>
    <dbReference type="NCBI Taxonomy" id="2722803"/>
    <lineage>
        <taxon>Bacteria</taxon>
        <taxon>Bacillati</taxon>
        <taxon>Actinomycetota</taxon>
        <taxon>Actinomycetes</taxon>
        <taxon>Micrococcales</taxon>
        <taxon>Microbacteriaceae</taxon>
        <taxon>Microbacterium</taxon>
    </lineage>
</organism>
<sequence>MDTLTVGEAVGRALAGRGVAHVFGVVGSGNFMVTHGLVAAGVPFTAARHEMGAACMADAYTRLTDRVAAVSVHQGCGLTNAMTGIGEAAKSNTPILVISGDAAVGDTIGNFAIDQDALVASVGAVPRRIHSAKTAVADAVAAYDYAVRHRAAVVLSLPVDLQAEPCPEIPEIDAAPRVIPAGASTAGLSELVEVLALAERPVILGGRGARHAATELSALAAQTGAILAPSAAARGLFAHEEWGLDVMGGFASPVARELIRDADVLVAFGVALNQWTAHRGTLTVQPTLVQIDDRPEAFGKHRDVTFGVMGDTAAVAAAATALLAERGPARVGYRTPQTAERLRRGRYWVQDLPEEQEHPDRIGPAALSAALDAMLPMERVVVPDGGNVNLYPGAFLRVPDERGFVMPLSFQSIGLGLANGIGAGIARPDRMAVVGTGDGSFLMGAVELDTAVRARLGMVVIVYNDDAYGAEVHIFADQPEKHGIVRFPETDIAAVARGFGCDGVTVRTLGDLGAVQEWLDGPRDRPLVIDAKIAGDPSPLMAEHAMH</sequence>
<name>A0ABX1K989_9MICO</name>
<evidence type="ECO:0000256" key="1">
    <source>
        <dbReference type="ARBA" id="ARBA00001964"/>
    </source>
</evidence>
<evidence type="ECO:0000313" key="8">
    <source>
        <dbReference type="EMBL" id="NLP83547.1"/>
    </source>
</evidence>
<dbReference type="Pfam" id="PF02775">
    <property type="entry name" value="TPP_enzyme_C"/>
    <property type="match status" value="1"/>
</dbReference>
<dbReference type="InterPro" id="IPR029035">
    <property type="entry name" value="DHS-like_NAD/FAD-binding_dom"/>
</dbReference>
<feature type="domain" description="Thiamine pyrophosphate enzyme N-terminal TPP-binding" evidence="7">
    <location>
        <begin position="5"/>
        <end position="107"/>
    </location>
</feature>
<dbReference type="InterPro" id="IPR012001">
    <property type="entry name" value="Thiamin_PyroP_enz_TPP-bd_dom"/>
</dbReference>
<dbReference type="Gene3D" id="3.40.50.1220">
    <property type="entry name" value="TPP-binding domain"/>
    <property type="match status" value="1"/>
</dbReference>
<dbReference type="Proteomes" id="UP001429745">
    <property type="component" value="Unassembled WGS sequence"/>
</dbReference>
<dbReference type="Pfam" id="PF00205">
    <property type="entry name" value="TPP_enzyme_M"/>
    <property type="match status" value="1"/>
</dbReference>
<comment type="cofactor">
    <cofactor evidence="1">
        <name>thiamine diphosphate</name>
        <dbReference type="ChEBI" id="CHEBI:58937"/>
    </cofactor>
</comment>
<proteinExistence type="inferred from homology"/>
<dbReference type="CDD" id="cd00568">
    <property type="entry name" value="TPP_enzymes"/>
    <property type="match status" value="1"/>
</dbReference>
<dbReference type="InterPro" id="IPR045229">
    <property type="entry name" value="TPP_enz"/>
</dbReference>
<dbReference type="CDD" id="cd07035">
    <property type="entry name" value="TPP_PYR_POX_like"/>
    <property type="match status" value="1"/>
</dbReference>
<feature type="domain" description="Thiamine pyrophosphate enzyme central" evidence="5">
    <location>
        <begin position="189"/>
        <end position="317"/>
    </location>
</feature>
<dbReference type="SUPFAM" id="SSF52518">
    <property type="entry name" value="Thiamin diphosphate-binding fold (THDP-binding)"/>
    <property type="match status" value="2"/>
</dbReference>
<dbReference type="InterPro" id="IPR011766">
    <property type="entry name" value="TPP_enzyme_TPP-bd"/>
</dbReference>
<evidence type="ECO:0000259" key="6">
    <source>
        <dbReference type="Pfam" id="PF02775"/>
    </source>
</evidence>
<reference evidence="8 9" key="1">
    <citation type="submission" date="2020-04" db="EMBL/GenBank/DDBJ databases">
        <title>CFH 90308 Microbacterium sp.</title>
        <authorList>
            <person name="Nie G."/>
            <person name="Ming H."/>
            <person name="Xia T."/>
        </authorList>
    </citation>
    <scope>NUCLEOTIDE SEQUENCE [LARGE SCALE GENOMIC DNA]</scope>
    <source>
        <strain evidence="8 9">CFH 90308</strain>
    </source>
</reference>
<evidence type="ECO:0000256" key="2">
    <source>
        <dbReference type="ARBA" id="ARBA00007812"/>
    </source>
</evidence>
<dbReference type="PANTHER" id="PTHR18968">
    <property type="entry name" value="THIAMINE PYROPHOSPHATE ENZYMES"/>
    <property type="match status" value="1"/>
</dbReference>
<gene>
    <name evidence="8" type="ORF">HF576_06800</name>
</gene>
<feature type="domain" description="Thiamine pyrophosphate enzyme TPP-binding" evidence="6">
    <location>
        <begin position="384"/>
        <end position="530"/>
    </location>
</feature>
<comment type="similarity">
    <text evidence="2 4">Belongs to the TPP enzyme family.</text>
</comment>
<evidence type="ECO:0000259" key="7">
    <source>
        <dbReference type="Pfam" id="PF02776"/>
    </source>
</evidence>
<dbReference type="InterPro" id="IPR029061">
    <property type="entry name" value="THDP-binding"/>
</dbReference>
<dbReference type="EMBL" id="JABACI010000001">
    <property type="protein sequence ID" value="NLP83547.1"/>
    <property type="molecule type" value="Genomic_DNA"/>
</dbReference>
<evidence type="ECO:0000259" key="5">
    <source>
        <dbReference type="Pfam" id="PF00205"/>
    </source>
</evidence>
<dbReference type="InterPro" id="IPR012000">
    <property type="entry name" value="Thiamin_PyroP_enz_cen_dom"/>
</dbReference>
<accession>A0ABX1K989</accession>
<dbReference type="Gene3D" id="3.40.50.970">
    <property type="match status" value="2"/>
</dbReference>
<protein>
    <submittedName>
        <fullName evidence="8">Thiamine pyrophosphate-binding protein</fullName>
    </submittedName>
</protein>
<dbReference type="Pfam" id="PF02776">
    <property type="entry name" value="TPP_enzyme_N"/>
    <property type="match status" value="1"/>
</dbReference>
<evidence type="ECO:0000256" key="3">
    <source>
        <dbReference type="ARBA" id="ARBA00023052"/>
    </source>
</evidence>
<dbReference type="PANTHER" id="PTHR18968:SF166">
    <property type="entry name" value="2-HYDROXYACYL-COA LYASE 2"/>
    <property type="match status" value="1"/>
</dbReference>
<dbReference type="SUPFAM" id="SSF52467">
    <property type="entry name" value="DHS-like NAD/FAD-binding domain"/>
    <property type="match status" value="1"/>
</dbReference>
<evidence type="ECO:0000256" key="4">
    <source>
        <dbReference type="RuleBase" id="RU362132"/>
    </source>
</evidence>
<comment type="caution">
    <text evidence="8">The sequence shown here is derived from an EMBL/GenBank/DDBJ whole genome shotgun (WGS) entry which is preliminary data.</text>
</comment>